<dbReference type="RefSeq" id="XP_022239920.1">
    <property type="nucleotide sequence ID" value="XM_022384212.1"/>
</dbReference>
<dbReference type="InterPro" id="IPR018253">
    <property type="entry name" value="DnaJ_domain_CS"/>
</dbReference>
<dbReference type="Gene3D" id="1.10.287.110">
    <property type="entry name" value="DnaJ domain"/>
    <property type="match status" value="1"/>
</dbReference>
<keyword evidence="3" id="KW-1185">Reference proteome</keyword>
<dbReference type="InterPro" id="IPR001623">
    <property type="entry name" value="DnaJ_domain"/>
</dbReference>
<dbReference type="CDD" id="cd06257">
    <property type="entry name" value="DnaJ"/>
    <property type="match status" value="1"/>
</dbReference>
<evidence type="ECO:0000313" key="4">
    <source>
        <dbReference type="RefSeq" id="XP_013772997.1"/>
    </source>
</evidence>
<feature type="domain" description="J" evidence="2">
    <location>
        <begin position="3"/>
        <end position="69"/>
    </location>
</feature>
<dbReference type="PRINTS" id="PR00625">
    <property type="entry name" value="JDOMAIN"/>
</dbReference>
<dbReference type="RefSeq" id="XP_022239923.1">
    <property type="nucleotide sequence ID" value="XM_022384215.1"/>
</dbReference>
<dbReference type="InterPro" id="IPR036869">
    <property type="entry name" value="J_dom_sf"/>
</dbReference>
<gene>
    <name evidence="4 5 6 7 8 9 10" type="primary">LOC106458089</name>
</gene>
<dbReference type="RefSeq" id="XP_022239921.1">
    <property type="nucleotide sequence ID" value="XM_022384213.1"/>
</dbReference>
<reference evidence="4 5" key="1">
    <citation type="submission" date="2025-05" db="UniProtKB">
        <authorList>
            <consortium name="RefSeq"/>
        </authorList>
    </citation>
    <scope>IDENTIFICATION</scope>
    <source>
        <tissue evidence="4 5">Muscle</tissue>
    </source>
</reference>
<dbReference type="RefSeq" id="XP_022239919.1">
    <property type="nucleotide sequence ID" value="XM_022384211.1"/>
</dbReference>
<evidence type="ECO:0000313" key="6">
    <source>
        <dbReference type="RefSeq" id="XP_022239919.1"/>
    </source>
</evidence>
<dbReference type="RefSeq" id="XP_013772999.1">
    <property type="nucleotide sequence ID" value="XM_013917545.2"/>
</dbReference>
<dbReference type="SMART" id="SM00271">
    <property type="entry name" value="DnaJ"/>
    <property type="match status" value="1"/>
</dbReference>
<dbReference type="SUPFAM" id="SSF46565">
    <property type="entry name" value="Chaperone J-domain"/>
    <property type="match status" value="1"/>
</dbReference>
<organism evidence="3 8">
    <name type="scientific">Limulus polyphemus</name>
    <name type="common">Atlantic horseshoe crab</name>
    <dbReference type="NCBI Taxonomy" id="6850"/>
    <lineage>
        <taxon>Eukaryota</taxon>
        <taxon>Metazoa</taxon>
        <taxon>Ecdysozoa</taxon>
        <taxon>Arthropoda</taxon>
        <taxon>Chelicerata</taxon>
        <taxon>Merostomata</taxon>
        <taxon>Xiphosura</taxon>
        <taxon>Limulidae</taxon>
        <taxon>Limulus</taxon>
    </lineage>
</organism>
<evidence type="ECO:0000313" key="10">
    <source>
        <dbReference type="RefSeq" id="XP_022239924.1"/>
    </source>
</evidence>
<dbReference type="RefSeq" id="XP_013772997.1">
    <property type="nucleotide sequence ID" value="XM_013917543.2"/>
</dbReference>
<dbReference type="Proteomes" id="UP000694941">
    <property type="component" value="Unplaced"/>
</dbReference>
<evidence type="ECO:0000259" key="2">
    <source>
        <dbReference type="PROSITE" id="PS50076"/>
    </source>
</evidence>
<name>A0ABM1S8G6_LIMPO</name>
<evidence type="ECO:0000256" key="1">
    <source>
        <dbReference type="ARBA" id="ARBA00023186"/>
    </source>
</evidence>
<evidence type="ECO:0000313" key="5">
    <source>
        <dbReference type="RefSeq" id="XP_013772999.1"/>
    </source>
</evidence>
<evidence type="ECO:0000313" key="3">
    <source>
        <dbReference type="Proteomes" id="UP000694941"/>
    </source>
</evidence>
<evidence type="ECO:0000313" key="8">
    <source>
        <dbReference type="RefSeq" id="XP_022239921.1"/>
    </source>
</evidence>
<sequence length="238" mass="27433">MVDYYKVLEIHRSATVGDIKKAYRRLALKWHPDKNPEKKEEAERKFKEISEAYEVLSDEKKRRIYDQRGKEGLSSHGRSHHRRHYGVNPMFDRDFNHFFRFTFRDPEEVFREFFGHDPFAGFFGRSSSMSSRGVSNAIHRREDALMGLPRFGFRFGAFPDLCNSPSLSHGFSTSFNDGPPKTGVRRTTTSTRFVNGKKIEKKKVIDNGVETVTAYEDGVLKSKTVNGVPQALTTQQSK</sequence>
<evidence type="ECO:0000313" key="9">
    <source>
        <dbReference type="RefSeq" id="XP_022239923.1"/>
    </source>
</evidence>
<dbReference type="GeneID" id="106458089"/>
<dbReference type="PANTHER" id="PTHR45168:SF3">
    <property type="entry name" value="DNAJ HEAT SHOCK PROTEIN FAMILY (HSP40) MEMBER B2"/>
    <property type="match status" value="1"/>
</dbReference>
<accession>A0ABM1S8G6</accession>
<keyword evidence="1" id="KW-0143">Chaperone</keyword>
<dbReference type="PROSITE" id="PS50076">
    <property type="entry name" value="DNAJ_2"/>
    <property type="match status" value="1"/>
</dbReference>
<dbReference type="PANTHER" id="PTHR45168">
    <property type="entry name" value="DNAJ HOMOLOG SUBFAMILY B MEMBER 2"/>
    <property type="match status" value="1"/>
</dbReference>
<proteinExistence type="predicted"/>
<dbReference type="RefSeq" id="XP_022239924.1">
    <property type="nucleotide sequence ID" value="XM_022384216.1"/>
</dbReference>
<dbReference type="InterPro" id="IPR043183">
    <property type="entry name" value="DNJB2/6-like"/>
</dbReference>
<dbReference type="Pfam" id="PF00226">
    <property type="entry name" value="DnaJ"/>
    <property type="match status" value="1"/>
</dbReference>
<dbReference type="PROSITE" id="PS00636">
    <property type="entry name" value="DNAJ_1"/>
    <property type="match status" value="1"/>
</dbReference>
<evidence type="ECO:0000313" key="7">
    <source>
        <dbReference type="RefSeq" id="XP_022239920.1"/>
    </source>
</evidence>
<protein>
    <submittedName>
        <fullName evidence="4 5">DnaJ homolog subfamily B member 6-like</fullName>
    </submittedName>
</protein>